<name>A0A9D4VCS5_ADICA</name>
<gene>
    <name evidence="3" type="ORF">GOP47_0000032</name>
</gene>
<evidence type="ECO:0000313" key="4">
    <source>
        <dbReference type="Proteomes" id="UP000886520"/>
    </source>
</evidence>
<dbReference type="OrthoDB" id="1974746at2759"/>
<sequence length="598" mass="66773">MGERFASEPKYPEAVSHLLRLLFEGEEGDLGCESASPLSPASSLAFHAKASELASIVNQDSPGLFFSSAHHFSLPPFEAAWSSAMTDVEDLGCELASPVSPASSIAFHAKASELASIVNQDSPGLFFSCAAHHFFLPPFESSHQNFVRPPQSRADLIQSFLAPPPPRVLMPTLSPLYPPAEQYGGGHRDGHRTNNSRYLYEDIHDMMIECAHQLGCGDNTNSAVVGLLGKVREFASPNGSAAERVAYYFAKALDARLSGGHRQQQRPAGPSPDDILKAIFMYMTRCPLAKVFHYFLKEVVLDVAKGARKLYILEDIVTTFPYRSLFKELAAARPAAGDSPSPPQVHLIAANMSQFAAISDYNFVLETLEERGRQLSACASLYGVPFQFTAWTKTMEAFDFTRFAGSNRHENEKLIIFSGYPVHFVYDDFLTPPIERVNRLMKMRSLNPDLYIQGFAVGSYNTASFPWRVREALFHFECLFDMLDTFTDRDNVDRGVFEGEILGMSILNIVAYEGANVVQRVSMYKEAHALTKQAGFKQLILSTRIPKRIRDILNRWHKLYTIAEDLEYLLMGWKGRILHALSLWTTPERVFGEGSLQV</sequence>
<dbReference type="InterPro" id="IPR005202">
    <property type="entry name" value="TF_GRAS"/>
</dbReference>
<accession>A0A9D4VCS5</accession>
<dbReference type="AlphaFoldDB" id="A0A9D4VCS5"/>
<proteinExistence type="predicted"/>
<reference evidence="3" key="1">
    <citation type="submission" date="2021-01" db="EMBL/GenBank/DDBJ databases">
        <title>Adiantum capillus-veneris genome.</title>
        <authorList>
            <person name="Fang Y."/>
            <person name="Liao Q."/>
        </authorList>
    </citation>
    <scope>NUCLEOTIDE SEQUENCE</scope>
    <source>
        <strain evidence="3">H3</strain>
        <tissue evidence="3">Leaf</tissue>
    </source>
</reference>
<keyword evidence="2" id="KW-0804">Transcription</keyword>
<evidence type="ECO:0000256" key="2">
    <source>
        <dbReference type="ARBA" id="ARBA00023163"/>
    </source>
</evidence>
<keyword evidence="1" id="KW-0805">Transcription regulation</keyword>
<evidence type="ECO:0000256" key="1">
    <source>
        <dbReference type="ARBA" id="ARBA00023015"/>
    </source>
</evidence>
<evidence type="ECO:0000313" key="3">
    <source>
        <dbReference type="EMBL" id="KAI5083863.1"/>
    </source>
</evidence>
<dbReference type="EMBL" id="JABFUD020000001">
    <property type="protein sequence ID" value="KAI5083863.1"/>
    <property type="molecule type" value="Genomic_DNA"/>
</dbReference>
<dbReference type="Proteomes" id="UP000886520">
    <property type="component" value="Chromosome 1"/>
</dbReference>
<keyword evidence="4" id="KW-1185">Reference proteome</keyword>
<protein>
    <submittedName>
        <fullName evidence="3">Uncharacterized protein</fullName>
    </submittedName>
</protein>
<dbReference type="Pfam" id="PF03514">
    <property type="entry name" value="GRAS"/>
    <property type="match status" value="1"/>
</dbReference>
<comment type="caution">
    <text evidence="3">The sequence shown here is derived from an EMBL/GenBank/DDBJ whole genome shotgun (WGS) entry which is preliminary data.</text>
</comment>
<dbReference type="PROSITE" id="PS50985">
    <property type="entry name" value="GRAS"/>
    <property type="match status" value="1"/>
</dbReference>
<dbReference type="PANTHER" id="PTHR31636">
    <property type="entry name" value="OSJNBA0084A10.13 PROTEIN-RELATED"/>
    <property type="match status" value="1"/>
</dbReference>
<organism evidence="3 4">
    <name type="scientific">Adiantum capillus-veneris</name>
    <name type="common">Maidenhair fern</name>
    <dbReference type="NCBI Taxonomy" id="13818"/>
    <lineage>
        <taxon>Eukaryota</taxon>
        <taxon>Viridiplantae</taxon>
        <taxon>Streptophyta</taxon>
        <taxon>Embryophyta</taxon>
        <taxon>Tracheophyta</taxon>
        <taxon>Polypodiopsida</taxon>
        <taxon>Polypodiidae</taxon>
        <taxon>Polypodiales</taxon>
        <taxon>Pteridineae</taxon>
        <taxon>Pteridaceae</taxon>
        <taxon>Vittarioideae</taxon>
        <taxon>Adiantum</taxon>
    </lineage>
</organism>